<dbReference type="AlphaFoldDB" id="A0A151IIV1"/>
<sequence length="93" mass="11187">MIALKLLSLPLSNAVVERVFSIINLIKTKIRNRMKVQTLEALLLIRIYFSNHNICCCRNFLITEKMYDLFNYSIYDNKEENKRRYQLMILKKL</sequence>
<reference evidence="2 3" key="1">
    <citation type="submission" date="2016-03" db="EMBL/GenBank/DDBJ databases">
        <title>Cyphomyrmex costatus WGS genome.</title>
        <authorList>
            <person name="Nygaard S."/>
            <person name="Hu H."/>
            <person name="Boomsma J."/>
            <person name="Zhang G."/>
        </authorList>
    </citation>
    <scope>NUCLEOTIDE SEQUENCE [LARGE SCALE GENOMIC DNA]</scope>
    <source>
        <strain evidence="2">MS0001</strain>
        <tissue evidence="2">Whole body</tissue>
    </source>
</reference>
<evidence type="ECO:0000313" key="2">
    <source>
        <dbReference type="EMBL" id="KYN02588.1"/>
    </source>
</evidence>
<organism evidence="2 3">
    <name type="scientific">Cyphomyrmex costatus</name>
    <dbReference type="NCBI Taxonomy" id="456900"/>
    <lineage>
        <taxon>Eukaryota</taxon>
        <taxon>Metazoa</taxon>
        <taxon>Ecdysozoa</taxon>
        <taxon>Arthropoda</taxon>
        <taxon>Hexapoda</taxon>
        <taxon>Insecta</taxon>
        <taxon>Pterygota</taxon>
        <taxon>Neoptera</taxon>
        <taxon>Endopterygota</taxon>
        <taxon>Hymenoptera</taxon>
        <taxon>Apocrita</taxon>
        <taxon>Aculeata</taxon>
        <taxon>Formicoidea</taxon>
        <taxon>Formicidae</taxon>
        <taxon>Myrmicinae</taxon>
        <taxon>Cyphomyrmex</taxon>
    </lineage>
</organism>
<feature type="domain" description="HAT C-terminal dimerisation" evidence="1">
    <location>
        <begin position="2"/>
        <end position="46"/>
    </location>
</feature>
<dbReference type="EMBL" id="KQ977455">
    <property type="protein sequence ID" value="KYN02588.1"/>
    <property type="molecule type" value="Genomic_DNA"/>
</dbReference>
<dbReference type="Pfam" id="PF05699">
    <property type="entry name" value="Dimer_Tnp_hAT"/>
    <property type="match status" value="1"/>
</dbReference>
<protein>
    <recommendedName>
        <fullName evidence="1">HAT C-terminal dimerisation domain-containing protein</fullName>
    </recommendedName>
</protein>
<evidence type="ECO:0000259" key="1">
    <source>
        <dbReference type="Pfam" id="PF05699"/>
    </source>
</evidence>
<gene>
    <name evidence="2" type="ORF">ALC62_06588</name>
</gene>
<keyword evidence="3" id="KW-1185">Reference proteome</keyword>
<name>A0A151IIV1_9HYME</name>
<dbReference type="SUPFAM" id="SSF53098">
    <property type="entry name" value="Ribonuclease H-like"/>
    <property type="match status" value="1"/>
</dbReference>
<dbReference type="InterPro" id="IPR012337">
    <property type="entry name" value="RNaseH-like_sf"/>
</dbReference>
<dbReference type="Proteomes" id="UP000078542">
    <property type="component" value="Unassembled WGS sequence"/>
</dbReference>
<evidence type="ECO:0000313" key="3">
    <source>
        <dbReference type="Proteomes" id="UP000078542"/>
    </source>
</evidence>
<proteinExistence type="predicted"/>
<accession>A0A151IIV1</accession>
<dbReference type="GO" id="GO:0046983">
    <property type="term" value="F:protein dimerization activity"/>
    <property type="evidence" value="ECO:0007669"/>
    <property type="project" value="InterPro"/>
</dbReference>
<dbReference type="InterPro" id="IPR008906">
    <property type="entry name" value="HATC_C_dom"/>
</dbReference>